<dbReference type="AlphaFoldDB" id="A0A815WGY1"/>
<dbReference type="EMBL" id="CAJNON010008210">
    <property type="protein sequence ID" value="CAF1543891.1"/>
    <property type="molecule type" value="Genomic_DNA"/>
</dbReference>
<evidence type="ECO:0000313" key="1">
    <source>
        <dbReference type="EMBL" id="CAF1543891.1"/>
    </source>
</evidence>
<reference evidence="1" key="1">
    <citation type="submission" date="2021-02" db="EMBL/GenBank/DDBJ databases">
        <authorList>
            <person name="Nowell W R."/>
        </authorList>
    </citation>
    <scope>NUCLEOTIDE SEQUENCE</scope>
</reference>
<feature type="non-terminal residue" evidence="1">
    <location>
        <position position="95"/>
    </location>
</feature>
<name>A0A815WGY1_9BILA</name>
<accession>A0A815WGY1</accession>
<evidence type="ECO:0000313" key="2">
    <source>
        <dbReference type="Proteomes" id="UP000663891"/>
    </source>
</evidence>
<comment type="caution">
    <text evidence="1">The sequence shown here is derived from an EMBL/GenBank/DDBJ whole genome shotgun (WGS) entry which is preliminary data.</text>
</comment>
<dbReference type="OrthoDB" id="10047110at2759"/>
<organism evidence="1 2">
    <name type="scientific">Adineta steineri</name>
    <dbReference type="NCBI Taxonomy" id="433720"/>
    <lineage>
        <taxon>Eukaryota</taxon>
        <taxon>Metazoa</taxon>
        <taxon>Spiralia</taxon>
        <taxon>Gnathifera</taxon>
        <taxon>Rotifera</taxon>
        <taxon>Eurotatoria</taxon>
        <taxon>Bdelloidea</taxon>
        <taxon>Adinetida</taxon>
        <taxon>Adinetidae</taxon>
        <taxon>Adineta</taxon>
    </lineage>
</organism>
<sequence>DDDLDKSLRELKVEQAKKIFPGEVIPGYLQEISTDPLRLICFTAGGIATYHRFASSMPLSWDATGGIIINYGKRIFYYELTMSSLQKGGSSLPIT</sequence>
<dbReference type="Proteomes" id="UP000663891">
    <property type="component" value="Unassembled WGS sequence"/>
</dbReference>
<feature type="non-terminal residue" evidence="1">
    <location>
        <position position="1"/>
    </location>
</feature>
<proteinExistence type="predicted"/>
<gene>
    <name evidence="1" type="ORF">VCS650_LOCUS44080</name>
</gene>
<protein>
    <submittedName>
        <fullName evidence="1">Uncharacterized protein</fullName>
    </submittedName>
</protein>